<keyword evidence="2" id="KW-1185">Reference proteome</keyword>
<reference evidence="2" key="1">
    <citation type="submission" date="2015-11" db="EMBL/GenBank/DDBJ databases">
        <authorList>
            <person name="Varghese N."/>
        </authorList>
    </citation>
    <scope>NUCLEOTIDE SEQUENCE [LARGE SCALE GENOMIC DNA]</scope>
    <source>
        <strain evidence="2">DSM 45899</strain>
    </source>
</reference>
<proteinExistence type="predicted"/>
<accession>A0A0S4R235</accession>
<dbReference type="AlphaFoldDB" id="A0A0S4R235"/>
<evidence type="ECO:0000313" key="2">
    <source>
        <dbReference type="Proteomes" id="UP000198802"/>
    </source>
</evidence>
<dbReference type="EMBL" id="FAOZ01000051">
    <property type="protein sequence ID" value="CUU60950.1"/>
    <property type="molecule type" value="Genomic_DNA"/>
</dbReference>
<dbReference type="Proteomes" id="UP000198802">
    <property type="component" value="Unassembled WGS sequence"/>
</dbReference>
<organism evidence="1 2">
    <name type="scientific">Parafrankia irregularis</name>
    <dbReference type="NCBI Taxonomy" id="795642"/>
    <lineage>
        <taxon>Bacteria</taxon>
        <taxon>Bacillati</taxon>
        <taxon>Actinomycetota</taxon>
        <taxon>Actinomycetes</taxon>
        <taxon>Frankiales</taxon>
        <taxon>Frankiaceae</taxon>
        <taxon>Parafrankia</taxon>
    </lineage>
</organism>
<sequence length="112" mass="11948">MKVEMHATLTLAHPHPGQDASALGDRLIEEMHALEGTGGHDFCSVGYSVISGERLEVDVDLGVSRPDNDQLQAATDALCWIRAALHAAGVGTPEWPTVETIKFDGMQILADA</sequence>
<evidence type="ECO:0000313" key="1">
    <source>
        <dbReference type="EMBL" id="CUU60950.1"/>
    </source>
</evidence>
<dbReference type="RefSeq" id="WP_091286566.1">
    <property type="nucleotide sequence ID" value="NZ_FAOZ01000051.1"/>
</dbReference>
<gene>
    <name evidence="1" type="ORF">Ga0074812_15111</name>
</gene>
<protein>
    <submittedName>
        <fullName evidence="1">Uncharacterized protein</fullName>
    </submittedName>
</protein>
<name>A0A0S4R235_9ACTN</name>